<evidence type="ECO:0000256" key="5">
    <source>
        <dbReference type="ARBA" id="ARBA00023098"/>
    </source>
</evidence>
<evidence type="ECO:0000256" key="2">
    <source>
        <dbReference type="ARBA" id="ARBA00022801"/>
    </source>
</evidence>
<evidence type="ECO:0000313" key="9">
    <source>
        <dbReference type="EMBL" id="KAK6939574.1"/>
    </source>
</evidence>
<evidence type="ECO:0000256" key="1">
    <source>
        <dbReference type="ARBA" id="ARBA00010240"/>
    </source>
</evidence>
<dbReference type="InterPro" id="IPR016035">
    <property type="entry name" value="Acyl_Trfase/lysoPLipase"/>
</dbReference>
<evidence type="ECO:0000256" key="4">
    <source>
        <dbReference type="ARBA" id="ARBA00022963"/>
    </source>
</evidence>
<sequence>MVRIPPKSLRIQPPTSGILITILSIDGGGIRGLIPGTILAFLEAQLQELDGKEARLADYFDVIAGTSTGGLVAAMISAPDENNRPLYAAKDINPFYFEHGPKIFPQRRGILGAIWKVLKMLVGPKYDGIYLRELMRKRLGETRLSNTLTNIVIPTVDIKSLQPTIFSSYEVKGSPTLDARLSDICIGTSAAPTYFPAYYFANQDYDGNTREFNLIDGGMVANNPVLFSVHRIELIKAFVAISEVKKQVPDGRLLVISIGTGSSKIDKKYDAKRASNWGVLGWLRAGGSTPLVDVFTRGRDNMVEFHISSVFPALLSQENYLRIQEDTLSGTDASTDDATMDNMVRLVEIGQNLLKKTVSRVNMKTGLSEPVTDGGTNEEALKSFARLLSKKKGCRQPRPPSTKQR</sequence>
<evidence type="ECO:0000256" key="6">
    <source>
        <dbReference type="PROSITE-ProRule" id="PRU01161"/>
    </source>
</evidence>
<keyword evidence="3" id="KW-0611">Plant defense</keyword>
<feature type="non-terminal residue" evidence="9">
    <location>
        <position position="405"/>
    </location>
</feature>
<comment type="caution">
    <text evidence="9">The sequence shown here is derived from an EMBL/GenBank/DDBJ whole genome shotgun (WGS) entry which is preliminary data.</text>
</comment>
<feature type="active site" description="Proton acceptor" evidence="6">
    <location>
        <position position="216"/>
    </location>
</feature>
<dbReference type="FunFam" id="3.40.1090.10:FF:000005">
    <property type="entry name" value="Patatin"/>
    <property type="match status" value="1"/>
</dbReference>
<comment type="function">
    <text evidence="7">Lipolytic acyl hydrolase (LAH).</text>
</comment>
<dbReference type="GO" id="GO:0016042">
    <property type="term" value="P:lipid catabolic process"/>
    <property type="evidence" value="ECO:0007669"/>
    <property type="project" value="UniProtKB-UniRule"/>
</dbReference>
<evidence type="ECO:0000256" key="7">
    <source>
        <dbReference type="RuleBase" id="RU361262"/>
    </source>
</evidence>
<keyword evidence="5 6" id="KW-0443">Lipid metabolism</keyword>
<dbReference type="InterPro" id="IPR002641">
    <property type="entry name" value="PNPLA_dom"/>
</dbReference>
<comment type="domain">
    <text evidence="7">The nitrogen atoms of the two glycine residues in the GGXR motif define the oxyanion hole, and stabilize the oxyanion that forms during the nucleophilic attack by the catalytic serine during substrate cleavage.</text>
</comment>
<feature type="short sequence motif" description="DGA/G" evidence="6">
    <location>
        <begin position="216"/>
        <end position="218"/>
    </location>
</feature>
<protein>
    <recommendedName>
        <fullName evidence="7">Patatin</fullName>
        <ecNumber evidence="7">3.1.1.-</ecNumber>
    </recommendedName>
</protein>
<feature type="short sequence motif" description="GXGXXG" evidence="6">
    <location>
        <begin position="27"/>
        <end position="32"/>
    </location>
</feature>
<dbReference type="PROSITE" id="PS51635">
    <property type="entry name" value="PNPLA"/>
    <property type="match status" value="1"/>
</dbReference>
<feature type="active site" description="Nucleophile" evidence="6">
    <location>
        <position position="67"/>
    </location>
</feature>
<evidence type="ECO:0000259" key="8">
    <source>
        <dbReference type="PROSITE" id="PS51635"/>
    </source>
</evidence>
<proteinExistence type="inferred from homology"/>
<evidence type="ECO:0000256" key="3">
    <source>
        <dbReference type="ARBA" id="ARBA00022821"/>
    </source>
</evidence>
<dbReference type="GO" id="GO:0006952">
    <property type="term" value="P:defense response"/>
    <property type="evidence" value="ECO:0007669"/>
    <property type="project" value="UniProtKB-KW"/>
</dbReference>
<comment type="similarity">
    <text evidence="1 7">Belongs to the patatin family.</text>
</comment>
<keyword evidence="2 6" id="KW-0378">Hydrolase</keyword>
<dbReference type="PANTHER" id="PTHR32176">
    <property type="entry name" value="XYLOSE ISOMERASE"/>
    <property type="match status" value="1"/>
</dbReference>
<dbReference type="PANTHER" id="PTHR32176:SF92">
    <property type="entry name" value="XYLOSE ISOMERASE"/>
    <property type="match status" value="1"/>
</dbReference>
<dbReference type="CDD" id="cd07214">
    <property type="entry name" value="Pat17_isozyme_like"/>
    <property type="match status" value="1"/>
</dbReference>
<dbReference type="Proteomes" id="UP001370490">
    <property type="component" value="Unassembled WGS sequence"/>
</dbReference>
<dbReference type="AlphaFoldDB" id="A0AAN8VXK5"/>
<accession>A0AAN8VXK5</accession>
<feature type="domain" description="PNPLA" evidence="8">
    <location>
        <begin position="23"/>
        <end position="229"/>
    </location>
</feature>
<dbReference type="GO" id="GO:0047372">
    <property type="term" value="F:monoacylglycerol lipase activity"/>
    <property type="evidence" value="ECO:0007669"/>
    <property type="project" value="TreeGrafter"/>
</dbReference>
<evidence type="ECO:0000313" key="10">
    <source>
        <dbReference type="Proteomes" id="UP001370490"/>
    </source>
</evidence>
<organism evidence="9 10">
    <name type="scientific">Dillenia turbinata</name>
    <dbReference type="NCBI Taxonomy" id="194707"/>
    <lineage>
        <taxon>Eukaryota</taxon>
        <taxon>Viridiplantae</taxon>
        <taxon>Streptophyta</taxon>
        <taxon>Embryophyta</taxon>
        <taxon>Tracheophyta</taxon>
        <taxon>Spermatophyta</taxon>
        <taxon>Magnoliopsida</taxon>
        <taxon>eudicotyledons</taxon>
        <taxon>Gunneridae</taxon>
        <taxon>Pentapetalae</taxon>
        <taxon>Dilleniales</taxon>
        <taxon>Dilleniaceae</taxon>
        <taxon>Dillenia</taxon>
    </lineage>
</organism>
<keyword evidence="4 6" id="KW-0442">Lipid degradation</keyword>
<dbReference type="EMBL" id="JBAMMX010000005">
    <property type="protein sequence ID" value="KAK6939574.1"/>
    <property type="molecule type" value="Genomic_DNA"/>
</dbReference>
<dbReference type="Pfam" id="PF01734">
    <property type="entry name" value="Patatin"/>
    <property type="match status" value="1"/>
</dbReference>
<reference evidence="9 10" key="1">
    <citation type="submission" date="2023-12" db="EMBL/GenBank/DDBJ databases">
        <title>A high-quality genome assembly for Dillenia turbinata (Dilleniales).</title>
        <authorList>
            <person name="Chanderbali A."/>
        </authorList>
    </citation>
    <scope>NUCLEOTIDE SEQUENCE [LARGE SCALE GENOMIC DNA]</scope>
    <source>
        <strain evidence="9">LSX21</strain>
        <tissue evidence="9">Leaf</tissue>
    </source>
</reference>
<keyword evidence="10" id="KW-1185">Reference proteome</keyword>
<dbReference type="EC" id="3.1.1.-" evidence="7"/>
<gene>
    <name evidence="9" type="ORF">RJ641_029105</name>
</gene>
<dbReference type="Gene3D" id="3.40.1090.10">
    <property type="entry name" value="Cytosolic phospholipase A2 catalytic domain"/>
    <property type="match status" value="1"/>
</dbReference>
<dbReference type="SUPFAM" id="SSF52151">
    <property type="entry name" value="FabD/lysophospholipase-like"/>
    <property type="match status" value="1"/>
</dbReference>
<feature type="short sequence motif" description="GXSXG" evidence="6">
    <location>
        <begin position="65"/>
        <end position="69"/>
    </location>
</feature>
<name>A0AAN8VXK5_9MAGN</name>
<dbReference type="GO" id="GO:0004620">
    <property type="term" value="F:phospholipase activity"/>
    <property type="evidence" value="ECO:0007669"/>
    <property type="project" value="TreeGrafter"/>
</dbReference>